<keyword evidence="1" id="KW-0175">Coiled coil</keyword>
<dbReference type="Pfam" id="PF14223">
    <property type="entry name" value="Retrotran_gag_2"/>
    <property type="match status" value="1"/>
</dbReference>
<dbReference type="InterPro" id="IPR039537">
    <property type="entry name" value="Retrotran_Ty1/copia-like"/>
</dbReference>
<evidence type="ECO:0008006" key="4">
    <source>
        <dbReference type="Google" id="ProtNLM"/>
    </source>
</evidence>
<proteinExistence type="predicted"/>
<sequence>MTTLVEFMIIADADNRPPMLEKSLYDYWKSRMELYMENRENGRMILDSVLNGPLGLPPDVYTIVNHHKVEKEIWDRVKILMQGTKLSFQEKECKLYDEFDKFSFVKGETLYQYYWRFAQLINNMNVINMSMRQVQVNTKFLNSLPPEWSKFVTDVKLARDLHITNHDQLYLYLKQHKAHANETRLMHERYQDPLEFAMAFLTDVASLRFLSTNNQLRTSSNPRNQATIQDGKVTVQQVQGRQGQSYAGTGYKGNATSSGETIQVDMQGLLNAIISKVKDTWQGNALSLSDQGALHDPGILDSQAAQTTIPNNASFQNAYDSDCDDVSNAKAVLMANLSNYGSDIISEYLQETQHEAVQDTNLYAQQDTMILSVIEQIVISSEHVAMHVIDDDETLILEEVSRSKMSEKVKDPETIKHNISHKPIDHVKLNQLFENFRKHFVPQHELSAEQAFWLQTSNPIKQSDNSPGIIEAPSELPRDVHLSVMNSSTLIDASVNVEMQRSKSCDKCFNIDAELSKTQNDKSCDNQNTLELPEYFENNDLKAQLQDKDTTIYKLKELIKSLRENNKEEKVNHDITALKTINEELENSVAKLLSKNERLCKEINHVKQLKFETDPLKNDLRKLKGKEIVKNAAQIPIATTIVPGMFKLDLDPLAPRLSRLFSGSRDTNLYTISLDDMLKTSLICLLSKASITKSWLWHRRLSHLNFVCALGKSKKSSHQPKAEDTNQEKLYLLHMDLCGPMRVESINGKKYILVIVDDYS</sequence>
<organism evidence="2 3">
    <name type="scientific">Tanacetum coccineum</name>
    <dbReference type="NCBI Taxonomy" id="301880"/>
    <lineage>
        <taxon>Eukaryota</taxon>
        <taxon>Viridiplantae</taxon>
        <taxon>Streptophyta</taxon>
        <taxon>Embryophyta</taxon>
        <taxon>Tracheophyta</taxon>
        <taxon>Spermatophyta</taxon>
        <taxon>Magnoliopsida</taxon>
        <taxon>eudicotyledons</taxon>
        <taxon>Gunneridae</taxon>
        <taxon>Pentapetalae</taxon>
        <taxon>asterids</taxon>
        <taxon>campanulids</taxon>
        <taxon>Asterales</taxon>
        <taxon>Asteraceae</taxon>
        <taxon>Asteroideae</taxon>
        <taxon>Anthemideae</taxon>
        <taxon>Anthemidinae</taxon>
        <taxon>Tanacetum</taxon>
    </lineage>
</organism>
<accession>A0ABQ4YZM4</accession>
<feature type="coiled-coil region" evidence="1">
    <location>
        <begin position="552"/>
        <end position="602"/>
    </location>
</feature>
<dbReference type="PANTHER" id="PTHR42648:SF18">
    <property type="entry name" value="RETROTRANSPOSON, UNCLASSIFIED-LIKE PROTEIN"/>
    <property type="match status" value="1"/>
</dbReference>
<evidence type="ECO:0000256" key="1">
    <source>
        <dbReference type="SAM" id="Coils"/>
    </source>
</evidence>
<evidence type="ECO:0000313" key="3">
    <source>
        <dbReference type="Proteomes" id="UP001151760"/>
    </source>
</evidence>
<dbReference type="PANTHER" id="PTHR42648">
    <property type="entry name" value="TRANSPOSASE, PUTATIVE-RELATED"/>
    <property type="match status" value="1"/>
</dbReference>
<gene>
    <name evidence="2" type="ORF">Tco_0749412</name>
</gene>
<reference evidence="2" key="2">
    <citation type="submission" date="2022-01" db="EMBL/GenBank/DDBJ databases">
        <authorList>
            <person name="Yamashiro T."/>
            <person name="Shiraishi A."/>
            <person name="Satake H."/>
            <person name="Nakayama K."/>
        </authorList>
    </citation>
    <scope>NUCLEOTIDE SEQUENCE</scope>
</reference>
<keyword evidence="3" id="KW-1185">Reference proteome</keyword>
<evidence type="ECO:0000313" key="2">
    <source>
        <dbReference type="EMBL" id="GJS82871.1"/>
    </source>
</evidence>
<reference evidence="2" key="1">
    <citation type="journal article" date="2022" name="Int. J. Mol. Sci.">
        <title>Draft Genome of Tanacetum Coccineum: Genomic Comparison of Closely Related Tanacetum-Family Plants.</title>
        <authorList>
            <person name="Yamashiro T."/>
            <person name="Shiraishi A."/>
            <person name="Nakayama K."/>
            <person name="Satake H."/>
        </authorList>
    </citation>
    <scope>NUCLEOTIDE SEQUENCE</scope>
</reference>
<comment type="caution">
    <text evidence="2">The sequence shown here is derived from an EMBL/GenBank/DDBJ whole genome shotgun (WGS) entry which is preliminary data.</text>
</comment>
<dbReference type="EMBL" id="BQNB010010857">
    <property type="protein sequence ID" value="GJS82871.1"/>
    <property type="molecule type" value="Genomic_DNA"/>
</dbReference>
<dbReference type="Proteomes" id="UP001151760">
    <property type="component" value="Unassembled WGS sequence"/>
</dbReference>
<name>A0ABQ4YZM4_9ASTR</name>
<protein>
    <recommendedName>
        <fullName evidence="4">Integrase, catalytic region, zinc finger, CCHC-type, peptidase aspartic, catalytic</fullName>
    </recommendedName>
</protein>